<protein>
    <submittedName>
        <fullName evidence="1">Uncharacterized protein</fullName>
    </submittedName>
</protein>
<organism evidence="1">
    <name type="scientific">Serratia fonticola</name>
    <dbReference type="NCBI Taxonomy" id="47917"/>
    <lineage>
        <taxon>Bacteria</taxon>
        <taxon>Pseudomonadati</taxon>
        <taxon>Pseudomonadota</taxon>
        <taxon>Gammaproteobacteria</taxon>
        <taxon>Enterobacterales</taxon>
        <taxon>Yersiniaceae</taxon>
        <taxon>Serratia</taxon>
    </lineage>
</organism>
<name>A0A4U9VWR7_SERFO</name>
<sequence>MREVLPPPVITPVVVDKLALTLPAEAVKIGSTAFLNGKWRVTLAIQGSADRQTTEPAVSV</sequence>
<proteinExistence type="predicted"/>
<gene>
    <name evidence="1" type="ORF">NCTC12965_05998</name>
</gene>
<accession>A0A4U9VWR7</accession>
<dbReference type="AlphaFoldDB" id="A0A4U9VWR7"/>
<dbReference type="EMBL" id="CABEEZ010000122">
    <property type="protein sequence ID" value="VTR50539.1"/>
    <property type="molecule type" value="Genomic_DNA"/>
</dbReference>
<evidence type="ECO:0000313" key="1">
    <source>
        <dbReference type="EMBL" id="VTR50539.1"/>
    </source>
</evidence>
<reference evidence="1" key="1">
    <citation type="submission" date="2019-05" db="EMBL/GenBank/DDBJ databases">
        <authorList>
            <consortium name="Pathogen Informatics"/>
        </authorList>
    </citation>
    <scope>NUCLEOTIDE SEQUENCE [LARGE SCALE GENOMIC DNA]</scope>
    <source>
        <strain evidence="1">NCTC12965</strain>
    </source>
</reference>